<dbReference type="Gene3D" id="3.40.50.1220">
    <property type="entry name" value="TPP-binding domain"/>
    <property type="match status" value="1"/>
</dbReference>
<evidence type="ECO:0000313" key="1">
    <source>
        <dbReference type="EMBL" id="TYQ04152.1"/>
    </source>
</evidence>
<dbReference type="Pfam" id="PF13289">
    <property type="entry name" value="SIR2_2"/>
    <property type="match status" value="1"/>
</dbReference>
<comment type="caution">
    <text evidence="1">The sequence shown here is derived from an EMBL/GenBank/DDBJ whole genome shotgun (WGS) entry which is preliminary data.</text>
</comment>
<dbReference type="EMBL" id="VNIQ01000004">
    <property type="protein sequence ID" value="TYQ04152.1"/>
    <property type="molecule type" value="Genomic_DNA"/>
</dbReference>
<name>A0A652YPW3_NOCGL</name>
<gene>
    <name evidence="1" type="ORF">FNL38_104528</name>
</gene>
<dbReference type="SUPFAM" id="SSF52467">
    <property type="entry name" value="DHS-like NAD/FAD-binding domain"/>
    <property type="match status" value="1"/>
</dbReference>
<reference evidence="1" key="1">
    <citation type="submission" date="2019-07" db="EMBL/GenBank/DDBJ databases">
        <title>Genomic Encyclopedia of Type Strains, Phase IV (KMG-IV): sequencing the most valuable type-strain genomes for metagenomic binning, comparative biology and taxonomic classification.</title>
        <authorList>
            <person name="Goeker M."/>
        </authorList>
    </citation>
    <scope>NUCLEOTIDE SEQUENCE</scope>
    <source>
        <strain evidence="1">DSM 44596</strain>
    </source>
</reference>
<dbReference type="AlphaFoldDB" id="A0A652YPW3"/>
<protein>
    <submittedName>
        <fullName evidence="1">SIR2-like protein</fullName>
    </submittedName>
</protein>
<accession>A0A652YPW3</accession>
<organism evidence="1">
    <name type="scientific">Nocardia globerula</name>
    <dbReference type="NCBI Taxonomy" id="1818"/>
    <lineage>
        <taxon>Bacteria</taxon>
        <taxon>Bacillati</taxon>
        <taxon>Actinomycetota</taxon>
        <taxon>Actinomycetes</taxon>
        <taxon>Mycobacteriales</taxon>
        <taxon>Nocardiaceae</taxon>
        <taxon>Nocardia</taxon>
    </lineage>
</organism>
<proteinExistence type="predicted"/>
<dbReference type="InterPro" id="IPR029035">
    <property type="entry name" value="DHS-like_NAD/FAD-binding_dom"/>
</dbReference>
<sequence>MAGNDAGAGHVFVVRGRLESVDWDAAVVSTSGSFLPREHWWPVLGLTAQLDFAPAGAGRVRSFPKEGRPAWLLNVASRISVDWLVEGVYEVLDVIARTGIQPGGSRVKPLVALPTFGVGLGGQGGVRGHVIKALIDAAAVCADKYDFDIAFVVANAADYAAYQSVRRGHLCSAGVPPQVQQLADRLRAGDVSLLLGAGVSIPAGLPSWDSLLDRIRSEALPSIDAELFSGLGVLDRAQLLSKALHPQGLGASVVELTGGGAKPTLSHCLLASLGVTKVVTTNYDSLYEKAFESAHGRGSIAVLPREEATASRPWILKMHGDSGDPDSIVLSRRDFVRYDAERRPLGSIVQSLMATGHLVVVGASMTDDNVLRLAHEVLALDEHNGRQRKIGTVITLRQDNLRTELWKNDFDYVAASEADNDSAAARDLEIFLDNLAILTTVDTPYLLDVNYSGLLDGEEIALADSLREVAKIVRSLPESSRERWGVLEATLHRLGAETRPMRRRRGVNDRANISRSG</sequence>